<dbReference type="RefSeq" id="WP_118062271.1">
    <property type="nucleotide sequence ID" value="NZ_CABHNB010000009.1"/>
</dbReference>
<dbReference type="SUPFAM" id="SSF47598">
    <property type="entry name" value="Ribbon-helix-helix"/>
    <property type="match status" value="1"/>
</dbReference>
<dbReference type="Gene3D" id="1.10.1220.10">
    <property type="entry name" value="Met repressor-like"/>
    <property type="match status" value="1"/>
</dbReference>
<evidence type="ECO:0000313" key="2">
    <source>
        <dbReference type="EMBL" id="VUW94657.1"/>
    </source>
</evidence>
<dbReference type="InterPro" id="IPR013321">
    <property type="entry name" value="Arc_rbn_hlx_hlx"/>
</dbReference>
<evidence type="ECO:0000259" key="1">
    <source>
        <dbReference type="Pfam" id="PF03869"/>
    </source>
</evidence>
<dbReference type="GeneID" id="69514158"/>
<dbReference type="InterPro" id="IPR005569">
    <property type="entry name" value="Arc_DNA-bd_dom"/>
</dbReference>
<dbReference type="EMBL" id="CABHNB010000009">
    <property type="protein sequence ID" value="VUW94657.1"/>
    <property type="molecule type" value="Genomic_DNA"/>
</dbReference>
<proteinExistence type="predicted"/>
<dbReference type="GO" id="GO:0006355">
    <property type="term" value="P:regulation of DNA-templated transcription"/>
    <property type="evidence" value="ECO:0007669"/>
    <property type="project" value="InterPro"/>
</dbReference>
<protein>
    <recommendedName>
        <fullName evidence="1">Arc-like DNA binding domain-containing protein</fullName>
    </recommendedName>
</protein>
<evidence type="ECO:0000313" key="3">
    <source>
        <dbReference type="Proteomes" id="UP000409147"/>
    </source>
</evidence>
<gene>
    <name evidence="2" type="ORF">ROSSTS7063_00627</name>
</gene>
<keyword evidence="3" id="KW-1185">Reference proteome</keyword>
<dbReference type="InterPro" id="IPR010985">
    <property type="entry name" value="Ribbon_hlx_hlx"/>
</dbReference>
<feature type="domain" description="Arc-like DNA binding" evidence="1">
    <location>
        <begin position="1"/>
        <end position="44"/>
    </location>
</feature>
<sequence>MEKDKHLGLRIDSETHGKLKSLAEFEGRSINGEVLYLIRQAIAQHEKDHGTLNK</sequence>
<reference evidence="2 3" key="1">
    <citation type="submission" date="2019-07" db="EMBL/GenBank/DDBJ databases">
        <authorList>
            <person name="Hibberd C M."/>
            <person name="Gehrig L. J."/>
            <person name="Chang H.-W."/>
            <person name="Venkatesh S."/>
        </authorList>
    </citation>
    <scope>NUCLEOTIDE SEQUENCE [LARGE SCALE GENOMIC DNA]</scope>
    <source>
        <strain evidence="2">Ruminococcus_obeum_SSTS_Bg7063</strain>
    </source>
</reference>
<name>A0A564SHM2_9FIRM</name>
<dbReference type="Proteomes" id="UP000409147">
    <property type="component" value="Unassembled WGS sequence"/>
</dbReference>
<organism evidence="2 3">
    <name type="scientific">Blautia obeum</name>
    <dbReference type="NCBI Taxonomy" id="40520"/>
    <lineage>
        <taxon>Bacteria</taxon>
        <taxon>Bacillati</taxon>
        <taxon>Bacillota</taxon>
        <taxon>Clostridia</taxon>
        <taxon>Lachnospirales</taxon>
        <taxon>Lachnospiraceae</taxon>
        <taxon>Blautia</taxon>
    </lineage>
</organism>
<dbReference type="GO" id="GO:0003677">
    <property type="term" value="F:DNA binding"/>
    <property type="evidence" value="ECO:0007669"/>
    <property type="project" value="InterPro"/>
</dbReference>
<accession>A0A564SHM2</accession>
<dbReference type="Pfam" id="PF03869">
    <property type="entry name" value="Arc"/>
    <property type="match status" value="1"/>
</dbReference>
<dbReference type="AlphaFoldDB" id="A0A564SHM2"/>